<dbReference type="PANTHER" id="PTHR43072">
    <property type="entry name" value="N-ACETYLTRANSFERASE"/>
    <property type="match status" value="1"/>
</dbReference>
<dbReference type="InterPro" id="IPR016181">
    <property type="entry name" value="Acyl_CoA_acyltransferase"/>
</dbReference>
<keyword evidence="1" id="KW-0808">Transferase</keyword>
<dbReference type="PANTHER" id="PTHR43072:SF23">
    <property type="entry name" value="UPF0039 PROTEIN C11D3.02C"/>
    <property type="match status" value="1"/>
</dbReference>
<accession>A0A9J6P5V5</accession>
<keyword evidence="2" id="KW-0012">Acyltransferase</keyword>
<reference evidence="4" key="2">
    <citation type="submission" date="2021-04" db="EMBL/GenBank/DDBJ databases">
        <authorList>
            <person name="Dong X."/>
        </authorList>
    </citation>
    <scope>NUCLEOTIDE SEQUENCE</scope>
    <source>
        <strain evidence="4">ZWT</strain>
    </source>
</reference>
<evidence type="ECO:0000313" key="5">
    <source>
        <dbReference type="Proteomes" id="UP001056429"/>
    </source>
</evidence>
<dbReference type="InterPro" id="IPR000182">
    <property type="entry name" value="GNAT_dom"/>
</dbReference>
<dbReference type="AlphaFoldDB" id="A0A9J6P5V5"/>
<evidence type="ECO:0000256" key="1">
    <source>
        <dbReference type="ARBA" id="ARBA00022679"/>
    </source>
</evidence>
<comment type="caution">
    <text evidence="4">The sequence shown here is derived from an EMBL/GenBank/DDBJ whole genome shotgun (WGS) entry which is preliminary data.</text>
</comment>
<proteinExistence type="predicted"/>
<sequence>MCTCNYIIRKIKVDDKPAILDIFNYYVENSMAAYSEKPVNEEYFFHGIKESWFYVVEIEQKIAGFAFLRPFRATPTSSHVAQIGYFIDSKCTHKGLGKKLLDTLFKIAGADGITEILAHVSSLNTPSLNFHKKQGFNECGRFKNVIIKNGIPIDMVWFQKSVK</sequence>
<dbReference type="GO" id="GO:0016747">
    <property type="term" value="F:acyltransferase activity, transferring groups other than amino-acyl groups"/>
    <property type="evidence" value="ECO:0007669"/>
    <property type="project" value="InterPro"/>
</dbReference>
<name>A0A9J6P5V5_9CLOT</name>
<dbReference type="CDD" id="cd04301">
    <property type="entry name" value="NAT_SF"/>
    <property type="match status" value="1"/>
</dbReference>
<evidence type="ECO:0000256" key="2">
    <source>
        <dbReference type="ARBA" id="ARBA00023315"/>
    </source>
</evidence>
<protein>
    <submittedName>
        <fullName evidence="4">N-acetyltransferase</fullName>
    </submittedName>
</protein>
<dbReference type="Proteomes" id="UP001056429">
    <property type="component" value="Unassembled WGS sequence"/>
</dbReference>
<gene>
    <name evidence="4" type="ORF">KDK92_17355</name>
</gene>
<dbReference type="EMBL" id="JAGSOJ010000004">
    <property type="protein sequence ID" value="MCM1991505.1"/>
    <property type="molecule type" value="Genomic_DNA"/>
</dbReference>
<organism evidence="4 5">
    <name type="scientific">Oceanirhabdus seepicola</name>
    <dbReference type="NCBI Taxonomy" id="2828781"/>
    <lineage>
        <taxon>Bacteria</taxon>
        <taxon>Bacillati</taxon>
        <taxon>Bacillota</taxon>
        <taxon>Clostridia</taxon>
        <taxon>Eubacteriales</taxon>
        <taxon>Clostridiaceae</taxon>
        <taxon>Oceanirhabdus</taxon>
    </lineage>
</organism>
<dbReference type="SUPFAM" id="SSF55729">
    <property type="entry name" value="Acyl-CoA N-acyltransferases (Nat)"/>
    <property type="match status" value="1"/>
</dbReference>
<dbReference type="RefSeq" id="WP_250860625.1">
    <property type="nucleotide sequence ID" value="NZ_JAGSOJ010000004.1"/>
</dbReference>
<evidence type="ECO:0000259" key="3">
    <source>
        <dbReference type="PROSITE" id="PS51186"/>
    </source>
</evidence>
<evidence type="ECO:0000313" key="4">
    <source>
        <dbReference type="EMBL" id="MCM1991505.1"/>
    </source>
</evidence>
<keyword evidence="5" id="KW-1185">Reference proteome</keyword>
<reference evidence="4" key="1">
    <citation type="journal article" date="2021" name="mSystems">
        <title>Bacteria and Archaea Synergistically Convert Glycine Betaine to Biogenic Methane in the Formosa Cold Seep of the South China Sea.</title>
        <authorList>
            <person name="Li L."/>
            <person name="Zhang W."/>
            <person name="Zhang S."/>
            <person name="Song L."/>
            <person name="Sun Q."/>
            <person name="Zhang H."/>
            <person name="Xiang H."/>
            <person name="Dong X."/>
        </authorList>
    </citation>
    <scope>NUCLEOTIDE SEQUENCE</scope>
    <source>
        <strain evidence="4">ZWT</strain>
    </source>
</reference>
<dbReference type="Pfam" id="PF13420">
    <property type="entry name" value="Acetyltransf_4"/>
    <property type="match status" value="1"/>
</dbReference>
<feature type="domain" description="N-acetyltransferase" evidence="3">
    <location>
        <begin position="6"/>
        <end position="163"/>
    </location>
</feature>
<dbReference type="Gene3D" id="3.40.630.30">
    <property type="match status" value="1"/>
</dbReference>
<dbReference type="PROSITE" id="PS51186">
    <property type="entry name" value="GNAT"/>
    <property type="match status" value="1"/>
</dbReference>